<comment type="function">
    <text evidence="2">Required for morphogenesis under gluconeogenic growth conditions.</text>
</comment>
<dbReference type="Proteomes" id="UP000030008">
    <property type="component" value="Unassembled WGS sequence"/>
</dbReference>
<proteinExistence type="inferred from homology"/>
<sequence length="315" mass="35303">MKNVVVIGGGTGLSVMLRGMKQIENINLTAIVTVADDGGSTGRIRRQFHIPAMGDVRNVMCAMAEEESIFTSLMNYRFDGECDDVGGHNLGNLILTAMTKTTGSFMEAIRTFSKFLNVKGQIIPSSLQVITLYAVMEDGTIVRGESNIPNFNNRIEKVFYQQRVEPTREALQAIHEADVIVYGIGSLYTSIMPNLIVDGVVEQLRSNPVKKIYFCNAMTQPGETDDFTLEDHVAAIQKHSFSEAVDIVITHNNRAQRHILEKYKDMGSEPVRVAQEEHSYQILYRDVLNFDDDLIRHDSNKIRDVLGEIINSKDE</sequence>
<keyword evidence="1 2" id="KW-0963">Cytoplasm</keyword>
<dbReference type="AlphaFoldDB" id="A0A099IC58"/>
<evidence type="ECO:0000313" key="3">
    <source>
        <dbReference type="EMBL" id="KGJ54752.1"/>
    </source>
</evidence>
<dbReference type="InterPro" id="IPR010119">
    <property type="entry name" value="Gluconeogen_factor"/>
</dbReference>
<organism evidence="3 4">
    <name type="scientific">Clostridium innocuum</name>
    <dbReference type="NCBI Taxonomy" id="1522"/>
    <lineage>
        <taxon>Bacteria</taxon>
        <taxon>Bacillati</taxon>
        <taxon>Bacillota</taxon>
        <taxon>Clostridia</taxon>
        <taxon>Eubacteriales</taxon>
        <taxon>Clostridiaceae</taxon>
        <taxon>Clostridium</taxon>
    </lineage>
</organism>
<dbReference type="Pfam" id="PF01933">
    <property type="entry name" value="CofD"/>
    <property type="match status" value="1"/>
</dbReference>
<name>A0A099IC58_CLOIN</name>
<evidence type="ECO:0000256" key="2">
    <source>
        <dbReference type="HAMAP-Rule" id="MF_00973"/>
    </source>
</evidence>
<accession>A0A099IC58</accession>
<gene>
    <name evidence="3" type="ORF">CIAN88_02055</name>
</gene>
<dbReference type="GO" id="GO:0008360">
    <property type="term" value="P:regulation of cell shape"/>
    <property type="evidence" value="ECO:0007669"/>
    <property type="project" value="UniProtKB-UniRule"/>
</dbReference>
<dbReference type="SUPFAM" id="SSF142338">
    <property type="entry name" value="CofD-like"/>
    <property type="match status" value="1"/>
</dbReference>
<dbReference type="NCBIfam" id="TIGR01826">
    <property type="entry name" value="CofD_related"/>
    <property type="match status" value="1"/>
</dbReference>
<protein>
    <recommendedName>
        <fullName evidence="2">Putative gluconeogenesis factor</fullName>
    </recommendedName>
</protein>
<dbReference type="GO" id="GO:0043743">
    <property type="term" value="F:LPPG:FO 2-phospho-L-lactate transferase activity"/>
    <property type="evidence" value="ECO:0007669"/>
    <property type="project" value="InterPro"/>
</dbReference>
<comment type="similarity">
    <text evidence="2">Belongs to the gluconeogenesis factor family.</text>
</comment>
<dbReference type="PANTHER" id="PTHR30135">
    <property type="entry name" value="UNCHARACTERIZED PROTEIN YVCK-RELATED"/>
    <property type="match status" value="1"/>
</dbReference>
<dbReference type="InterPro" id="IPR038136">
    <property type="entry name" value="CofD-like_dom_sf"/>
</dbReference>
<dbReference type="EMBL" id="JQIF01000009">
    <property type="protein sequence ID" value="KGJ54752.1"/>
    <property type="molecule type" value="Genomic_DNA"/>
</dbReference>
<evidence type="ECO:0000256" key="1">
    <source>
        <dbReference type="ARBA" id="ARBA00022490"/>
    </source>
</evidence>
<dbReference type="GO" id="GO:0005737">
    <property type="term" value="C:cytoplasm"/>
    <property type="evidence" value="ECO:0007669"/>
    <property type="project" value="UniProtKB-SubCell"/>
</dbReference>
<dbReference type="Gene3D" id="3.40.50.10680">
    <property type="entry name" value="CofD-like domains"/>
    <property type="match status" value="1"/>
</dbReference>
<evidence type="ECO:0000313" key="4">
    <source>
        <dbReference type="Proteomes" id="UP000030008"/>
    </source>
</evidence>
<reference evidence="3 4" key="1">
    <citation type="submission" date="2014-08" db="EMBL/GenBank/DDBJ databases">
        <title>Clostridium innocuum, an unnegligible vancomycin-resistant pathogen causing extra-intestinal infections.</title>
        <authorList>
            <person name="Feng Y."/>
            <person name="Chiu C.-H."/>
        </authorList>
    </citation>
    <scope>NUCLEOTIDE SEQUENCE [LARGE SCALE GENOMIC DNA]</scope>
    <source>
        <strain evidence="3 4">AN88</strain>
    </source>
</reference>
<dbReference type="CDD" id="cd07187">
    <property type="entry name" value="YvcK_like"/>
    <property type="match status" value="1"/>
</dbReference>
<dbReference type="HAMAP" id="MF_00973">
    <property type="entry name" value="Gluconeogen_factor"/>
    <property type="match status" value="1"/>
</dbReference>
<dbReference type="InterPro" id="IPR002882">
    <property type="entry name" value="CofD"/>
</dbReference>
<comment type="caution">
    <text evidence="3">The sequence shown here is derived from an EMBL/GenBank/DDBJ whole genome shotgun (WGS) entry which is preliminary data.</text>
</comment>
<comment type="subcellular location">
    <subcellularLocation>
        <location evidence="2">Cytoplasm</location>
    </subcellularLocation>
</comment>
<dbReference type="RefSeq" id="WP_009588773.1">
    <property type="nucleotide sequence ID" value="NZ_CAXUJB010000001.1"/>
</dbReference>
<dbReference type="PANTHER" id="PTHR30135:SF3">
    <property type="entry name" value="GLUCONEOGENESIS FACTOR-RELATED"/>
    <property type="match status" value="1"/>
</dbReference>